<name>A0A3P3VI67_9GAMM</name>
<sequence length="205" mass="22480">MVLLAGLLVGCGSSARITDAWIDPALEQRRLDGVMVIAVAGEAPDHHQLRVGFETAMAAALEQQGVRAVASHTLIPEHPKRARVIAAAKANSLAAVLVTQYAGTLEQPVYHPGTDYYTVVPLYDASTGRDVGWGWGQWINVYSDPAVWTSNNRVTLISDLYRVEGEKRVWQAVSTDMETGSVDQLQQDFIRAFVDEILKQELLAH</sequence>
<dbReference type="EMBL" id="QWEZ01000002">
    <property type="protein sequence ID" value="RRJ82431.1"/>
    <property type="molecule type" value="Genomic_DNA"/>
</dbReference>
<reference evidence="1 2" key="1">
    <citation type="submission" date="2018-08" db="EMBL/GenBank/DDBJ databases">
        <authorList>
            <person name="Khan S.A."/>
        </authorList>
    </citation>
    <scope>NUCLEOTIDE SEQUENCE [LARGE SCALE GENOMIC DNA]</scope>
    <source>
        <strain evidence="1 2">GTF-13</strain>
    </source>
</reference>
<gene>
    <name evidence="1" type="ORF">D0544_11170</name>
</gene>
<organism evidence="1 2">
    <name type="scientific">Aestuariirhabdus litorea</name>
    <dbReference type="NCBI Taxonomy" id="2528527"/>
    <lineage>
        <taxon>Bacteria</taxon>
        <taxon>Pseudomonadati</taxon>
        <taxon>Pseudomonadota</taxon>
        <taxon>Gammaproteobacteria</taxon>
        <taxon>Oceanospirillales</taxon>
        <taxon>Aestuariirhabdaceae</taxon>
        <taxon>Aestuariirhabdus</taxon>
    </lineage>
</organism>
<evidence type="ECO:0000313" key="2">
    <source>
        <dbReference type="Proteomes" id="UP000280792"/>
    </source>
</evidence>
<proteinExistence type="predicted"/>
<evidence type="ECO:0000313" key="1">
    <source>
        <dbReference type="EMBL" id="RRJ82431.1"/>
    </source>
</evidence>
<dbReference type="Proteomes" id="UP000280792">
    <property type="component" value="Unassembled WGS sequence"/>
</dbReference>
<dbReference type="AlphaFoldDB" id="A0A3P3VI67"/>
<reference evidence="1 2" key="2">
    <citation type="submission" date="2018-12" db="EMBL/GenBank/DDBJ databases">
        <title>Simiduia agarivorans gen. nov., sp. nov., a marine, agarolytic bacterium isolated from shallow coastal water from Keelung, Taiwan.</title>
        <authorList>
            <person name="Shieh W.Y."/>
        </authorList>
    </citation>
    <scope>NUCLEOTIDE SEQUENCE [LARGE SCALE GENOMIC DNA]</scope>
    <source>
        <strain evidence="1 2">GTF-13</strain>
    </source>
</reference>
<protein>
    <submittedName>
        <fullName evidence="1">DUF4136 domain-containing protein</fullName>
    </submittedName>
</protein>
<keyword evidence="2" id="KW-1185">Reference proteome</keyword>
<accession>A0A3P3VI67</accession>
<comment type="caution">
    <text evidence="1">The sequence shown here is derived from an EMBL/GenBank/DDBJ whole genome shotgun (WGS) entry which is preliminary data.</text>
</comment>